<accession>A0A841GWB0</accession>
<keyword evidence="2" id="KW-1185">Reference proteome</keyword>
<gene>
    <name evidence="1" type="ORF">HNQ61_001661</name>
</gene>
<organism evidence="1 2">
    <name type="scientific">Longimicrobium terrae</name>
    <dbReference type="NCBI Taxonomy" id="1639882"/>
    <lineage>
        <taxon>Bacteria</taxon>
        <taxon>Pseudomonadati</taxon>
        <taxon>Gemmatimonadota</taxon>
        <taxon>Longimicrobiia</taxon>
        <taxon>Longimicrobiales</taxon>
        <taxon>Longimicrobiaceae</taxon>
        <taxon>Longimicrobium</taxon>
    </lineage>
</organism>
<protein>
    <submittedName>
        <fullName evidence="1">Uncharacterized protein</fullName>
    </submittedName>
</protein>
<sequence length="206" mass="22221">MSRRFALFHHVSGDGVTHDDHGINPGVLNIVNCRTELGFVVANRPPGLFSVDAWRLSEGATGGFGRGCRTWQQHPALAGCESLYAEPPTLLAEFDADSNWLGVEDAAGATGALARYVGLEYDQARWRSLDPDEYRVALLAGVSCTSCCAAASTALANATNAQLEAITHSDVTALMSHPHGPLRLATIRLWPKIRNLGRLNFHPSFL</sequence>
<comment type="caution">
    <text evidence="1">The sequence shown here is derived from an EMBL/GenBank/DDBJ whole genome shotgun (WGS) entry which is preliminary data.</text>
</comment>
<dbReference type="Proteomes" id="UP000582837">
    <property type="component" value="Unassembled WGS sequence"/>
</dbReference>
<evidence type="ECO:0000313" key="1">
    <source>
        <dbReference type="EMBL" id="MBB6070044.1"/>
    </source>
</evidence>
<proteinExistence type="predicted"/>
<reference evidence="1 2" key="1">
    <citation type="submission" date="2020-08" db="EMBL/GenBank/DDBJ databases">
        <title>Genomic Encyclopedia of Type Strains, Phase IV (KMG-IV): sequencing the most valuable type-strain genomes for metagenomic binning, comparative biology and taxonomic classification.</title>
        <authorList>
            <person name="Goeker M."/>
        </authorList>
    </citation>
    <scope>NUCLEOTIDE SEQUENCE [LARGE SCALE GENOMIC DNA]</scope>
    <source>
        <strain evidence="1 2">DSM 29007</strain>
    </source>
</reference>
<name>A0A841GWB0_9BACT</name>
<dbReference type="RefSeq" id="WP_170039761.1">
    <property type="nucleotide sequence ID" value="NZ_JABDTL010000002.1"/>
</dbReference>
<dbReference type="AlphaFoldDB" id="A0A841GWB0"/>
<dbReference type="EMBL" id="JACHIA010000003">
    <property type="protein sequence ID" value="MBB6070044.1"/>
    <property type="molecule type" value="Genomic_DNA"/>
</dbReference>
<evidence type="ECO:0000313" key="2">
    <source>
        <dbReference type="Proteomes" id="UP000582837"/>
    </source>
</evidence>